<comment type="caution">
    <text evidence="3">The sequence shown here is derived from an EMBL/GenBank/DDBJ whole genome shotgun (WGS) entry which is preliminary data.</text>
</comment>
<feature type="domain" description="Thioesterase" evidence="2">
    <location>
        <begin position="52"/>
        <end position="129"/>
    </location>
</feature>
<organism evidence="3 4">
    <name type="scientific">Seohaeicola saemankumensis</name>
    <dbReference type="NCBI Taxonomy" id="481181"/>
    <lineage>
        <taxon>Bacteria</taxon>
        <taxon>Pseudomonadati</taxon>
        <taxon>Pseudomonadota</taxon>
        <taxon>Alphaproteobacteria</taxon>
        <taxon>Rhodobacterales</taxon>
        <taxon>Roseobacteraceae</taxon>
        <taxon>Seohaeicola</taxon>
    </lineage>
</organism>
<dbReference type="GO" id="GO:0016787">
    <property type="term" value="F:hydrolase activity"/>
    <property type="evidence" value="ECO:0007669"/>
    <property type="project" value="UniProtKB-KW"/>
</dbReference>
<dbReference type="InterPro" id="IPR003736">
    <property type="entry name" value="PAAI_dom"/>
</dbReference>
<evidence type="ECO:0000313" key="4">
    <source>
        <dbReference type="Proteomes" id="UP001597151"/>
    </source>
</evidence>
<reference evidence="4" key="1">
    <citation type="journal article" date="2019" name="Int. J. Syst. Evol. Microbiol.">
        <title>The Global Catalogue of Microorganisms (GCM) 10K type strain sequencing project: providing services to taxonomists for standard genome sequencing and annotation.</title>
        <authorList>
            <consortium name="The Broad Institute Genomics Platform"/>
            <consortium name="The Broad Institute Genome Sequencing Center for Infectious Disease"/>
            <person name="Wu L."/>
            <person name="Ma J."/>
        </authorList>
    </citation>
    <scope>NUCLEOTIDE SEQUENCE [LARGE SCALE GENOMIC DNA]</scope>
    <source>
        <strain evidence="4">CCUG 55328</strain>
    </source>
</reference>
<dbReference type="InterPro" id="IPR029069">
    <property type="entry name" value="HotDog_dom_sf"/>
</dbReference>
<sequence>MTDTDTGEQARIDTIAQAQPPFAQTLGLRILSAHPDRVEAELPVTEALGNRNNTLHGGAFMALADNLGGTATFLNLKTGEGTSTIESKTNFFRPVAIGDTARAVTVPLHKGRSTMVWQTTITTGEGKLAAIVTQTQMILRPM</sequence>
<name>A0ABW3TD54_9RHOB</name>
<dbReference type="Gene3D" id="3.10.129.10">
    <property type="entry name" value="Hotdog Thioesterase"/>
    <property type="match status" value="1"/>
</dbReference>
<proteinExistence type="predicted"/>
<accession>A0ABW3TD54</accession>
<dbReference type="InterPro" id="IPR006683">
    <property type="entry name" value="Thioestr_dom"/>
</dbReference>
<dbReference type="SUPFAM" id="SSF54637">
    <property type="entry name" value="Thioesterase/thiol ester dehydrase-isomerase"/>
    <property type="match status" value="1"/>
</dbReference>
<protein>
    <submittedName>
        <fullName evidence="3">PaaI family thioesterase</fullName>
        <ecNumber evidence="3">3.1.2.-</ecNumber>
    </submittedName>
</protein>
<evidence type="ECO:0000259" key="2">
    <source>
        <dbReference type="Pfam" id="PF03061"/>
    </source>
</evidence>
<dbReference type="CDD" id="cd03443">
    <property type="entry name" value="PaaI_thioesterase"/>
    <property type="match status" value="1"/>
</dbReference>
<dbReference type="Proteomes" id="UP001597151">
    <property type="component" value="Unassembled WGS sequence"/>
</dbReference>
<dbReference type="PANTHER" id="PTHR43240">
    <property type="entry name" value="1,4-DIHYDROXY-2-NAPHTHOYL-COA THIOESTERASE 1"/>
    <property type="match status" value="1"/>
</dbReference>
<dbReference type="PANTHER" id="PTHR43240:SF8">
    <property type="entry name" value="PHENYLACETIC ACID DEGRADATION-RELATED PROTEIN"/>
    <property type="match status" value="1"/>
</dbReference>
<dbReference type="EC" id="3.1.2.-" evidence="3"/>
<evidence type="ECO:0000313" key="3">
    <source>
        <dbReference type="EMBL" id="MFD1194647.1"/>
    </source>
</evidence>
<dbReference type="NCBIfam" id="TIGR00369">
    <property type="entry name" value="unchar_dom_1"/>
    <property type="match status" value="1"/>
</dbReference>
<dbReference type="RefSeq" id="WP_380790397.1">
    <property type="nucleotide sequence ID" value="NZ_JBHTKR010000003.1"/>
</dbReference>
<dbReference type="EMBL" id="JBHTKR010000003">
    <property type="protein sequence ID" value="MFD1194647.1"/>
    <property type="molecule type" value="Genomic_DNA"/>
</dbReference>
<keyword evidence="4" id="KW-1185">Reference proteome</keyword>
<keyword evidence="1 3" id="KW-0378">Hydrolase</keyword>
<dbReference type="Pfam" id="PF03061">
    <property type="entry name" value="4HBT"/>
    <property type="match status" value="1"/>
</dbReference>
<evidence type="ECO:0000256" key="1">
    <source>
        <dbReference type="ARBA" id="ARBA00022801"/>
    </source>
</evidence>
<gene>
    <name evidence="3" type="ORF">ACFQ3C_08185</name>
</gene>